<evidence type="ECO:0000313" key="1">
    <source>
        <dbReference type="EMBL" id="AYR24239.1"/>
    </source>
</evidence>
<evidence type="ECO:0008006" key="3">
    <source>
        <dbReference type="Google" id="ProtNLM"/>
    </source>
</evidence>
<dbReference type="Gene3D" id="1.10.260.40">
    <property type="entry name" value="lambda repressor-like DNA-binding domains"/>
    <property type="match status" value="1"/>
</dbReference>
<dbReference type="EMBL" id="CP024996">
    <property type="protein sequence ID" value="AYR24239.1"/>
    <property type="molecule type" value="Genomic_DNA"/>
</dbReference>
<dbReference type="RefSeq" id="WP_061790692.1">
    <property type="nucleotide sequence ID" value="NZ_CP024996.1"/>
</dbReference>
<name>A0AAD0U700_9BURK</name>
<protein>
    <recommendedName>
        <fullName evidence="3">Helix-turn-helix domain-containing protein</fullName>
    </recommendedName>
</protein>
<dbReference type="Pfam" id="PF15943">
    <property type="entry name" value="YdaS_toxin"/>
    <property type="match status" value="1"/>
</dbReference>
<organism evidence="1 2">
    <name type="scientific">Herbaspirillum rubrisubalbicans</name>
    <dbReference type="NCBI Taxonomy" id="80842"/>
    <lineage>
        <taxon>Bacteria</taxon>
        <taxon>Pseudomonadati</taxon>
        <taxon>Pseudomonadota</taxon>
        <taxon>Betaproteobacteria</taxon>
        <taxon>Burkholderiales</taxon>
        <taxon>Oxalobacteraceae</taxon>
        <taxon>Herbaspirillum</taxon>
    </lineage>
</organism>
<gene>
    <name evidence="1" type="ORF">RC54_10545</name>
</gene>
<dbReference type="InterPro" id="IPR031856">
    <property type="entry name" value="YdaS_toxin-like"/>
</dbReference>
<accession>A0AAD0U700</accession>
<dbReference type="AlphaFoldDB" id="A0AAD0U700"/>
<sequence length="91" mass="10215">MKPLDKAIDIARGVSRLADQIGVGQSVVSNWRRRGTLIEPLLCARIEKVTRGEVKRQDLRPKDWQEIWPELVASGPITRRDEPSDAGQGAR</sequence>
<dbReference type="GO" id="GO:0003677">
    <property type="term" value="F:DNA binding"/>
    <property type="evidence" value="ECO:0007669"/>
    <property type="project" value="InterPro"/>
</dbReference>
<proteinExistence type="predicted"/>
<dbReference type="InterPro" id="IPR010982">
    <property type="entry name" value="Lambda_DNA-bd_dom_sf"/>
</dbReference>
<evidence type="ECO:0000313" key="2">
    <source>
        <dbReference type="Proteomes" id="UP000269199"/>
    </source>
</evidence>
<reference evidence="1 2" key="1">
    <citation type="submission" date="2017-11" db="EMBL/GenBank/DDBJ databases">
        <title>Complete genome sequence of Herbaspirillum rubrisubalbicans DSM 11543.</title>
        <authorList>
            <person name="Chen M."/>
            <person name="An Q."/>
        </authorList>
    </citation>
    <scope>NUCLEOTIDE SEQUENCE [LARGE SCALE GENOMIC DNA]</scope>
    <source>
        <strain evidence="1 2">DSM 11543</strain>
    </source>
</reference>
<dbReference type="Proteomes" id="UP000269199">
    <property type="component" value="Chromosome"/>
</dbReference>
<dbReference type="SUPFAM" id="SSF47413">
    <property type="entry name" value="lambda repressor-like DNA-binding domains"/>
    <property type="match status" value="1"/>
</dbReference>